<keyword evidence="2" id="KW-1185">Reference proteome</keyword>
<dbReference type="EMBL" id="CAMGYJ010000007">
    <property type="protein sequence ID" value="CAI0446625.1"/>
    <property type="molecule type" value="Genomic_DNA"/>
</dbReference>
<protein>
    <submittedName>
        <fullName evidence="1">Uncharacterized protein</fullName>
    </submittedName>
</protein>
<sequence>MWRSKLAACTLTGAFSLPRKSRILKPRSLRIGMRRSTFLTLRTRSQR</sequence>
<comment type="caution">
    <text evidence="1">The sequence shown here is derived from an EMBL/GenBank/DDBJ whole genome shotgun (WGS) entry which is preliminary data.</text>
</comment>
<organism evidence="1 2">
    <name type="scientific">Linum tenue</name>
    <dbReference type="NCBI Taxonomy" id="586396"/>
    <lineage>
        <taxon>Eukaryota</taxon>
        <taxon>Viridiplantae</taxon>
        <taxon>Streptophyta</taxon>
        <taxon>Embryophyta</taxon>
        <taxon>Tracheophyta</taxon>
        <taxon>Spermatophyta</taxon>
        <taxon>Magnoliopsida</taxon>
        <taxon>eudicotyledons</taxon>
        <taxon>Gunneridae</taxon>
        <taxon>Pentapetalae</taxon>
        <taxon>rosids</taxon>
        <taxon>fabids</taxon>
        <taxon>Malpighiales</taxon>
        <taxon>Linaceae</taxon>
        <taxon>Linum</taxon>
    </lineage>
</organism>
<accession>A0AAV0MLM6</accession>
<proteinExistence type="predicted"/>
<dbReference type="Proteomes" id="UP001154282">
    <property type="component" value="Unassembled WGS sequence"/>
</dbReference>
<evidence type="ECO:0000313" key="2">
    <source>
        <dbReference type="Proteomes" id="UP001154282"/>
    </source>
</evidence>
<name>A0AAV0MLM6_9ROSI</name>
<gene>
    <name evidence="1" type="ORF">LITE_LOCUS29088</name>
</gene>
<dbReference type="AlphaFoldDB" id="A0AAV0MLM6"/>
<reference evidence="1" key="1">
    <citation type="submission" date="2022-08" db="EMBL/GenBank/DDBJ databases">
        <authorList>
            <person name="Gutierrez-Valencia J."/>
        </authorList>
    </citation>
    <scope>NUCLEOTIDE SEQUENCE</scope>
</reference>
<evidence type="ECO:0000313" key="1">
    <source>
        <dbReference type="EMBL" id="CAI0446625.1"/>
    </source>
</evidence>